<dbReference type="InterPro" id="IPR011002">
    <property type="entry name" value="FliG_a-hlx"/>
</dbReference>
<comment type="caution">
    <text evidence="2">The sequence shown here is derived from an EMBL/GenBank/DDBJ whole genome shotgun (WGS) entry which is preliminary data.</text>
</comment>
<dbReference type="SUPFAM" id="SSF48029">
    <property type="entry name" value="FliG"/>
    <property type="match status" value="1"/>
</dbReference>
<reference evidence="2" key="1">
    <citation type="journal article" date="2021" name="PeerJ">
        <title>Extensive microbial diversity within the chicken gut microbiome revealed by metagenomics and culture.</title>
        <authorList>
            <person name="Gilroy R."/>
            <person name="Ravi A."/>
            <person name="Getino M."/>
            <person name="Pursley I."/>
            <person name="Horton D.L."/>
            <person name="Alikhan N.F."/>
            <person name="Baker D."/>
            <person name="Gharbi K."/>
            <person name="Hall N."/>
            <person name="Watson M."/>
            <person name="Adriaenssens E.M."/>
            <person name="Foster-Nyarko E."/>
            <person name="Jarju S."/>
            <person name="Secka A."/>
            <person name="Antonio M."/>
            <person name="Oren A."/>
            <person name="Chaudhuri R.R."/>
            <person name="La Ragione R."/>
            <person name="Hildebrand F."/>
            <person name="Pallen M.J."/>
        </authorList>
    </citation>
    <scope>NUCLEOTIDE SEQUENCE</scope>
    <source>
        <strain evidence="2">Gambia15-2214</strain>
    </source>
</reference>
<dbReference type="Pfam" id="PF01706">
    <property type="entry name" value="FliG_C"/>
    <property type="match status" value="1"/>
</dbReference>
<dbReference type="GO" id="GO:0003774">
    <property type="term" value="F:cytoskeletal motor activity"/>
    <property type="evidence" value="ECO:0007669"/>
    <property type="project" value="InterPro"/>
</dbReference>
<evidence type="ECO:0000259" key="1">
    <source>
        <dbReference type="Pfam" id="PF01706"/>
    </source>
</evidence>
<dbReference type="GO" id="GO:0006935">
    <property type="term" value="P:chemotaxis"/>
    <property type="evidence" value="ECO:0007669"/>
    <property type="project" value="InterPro"/>
</dbReference>
<dbReference type="Gene3D" id="1.10.220.30">
    <property type="match status" value="1"/>
</dbReference>
<gene>
    <name evidence="2" type="ORF">IAA16_00030</name>
</gene>
<dbReference type="InterPro" id="IPR000090">
    <property type="entry name" value="Flg_Motor_Flig"/>
</dbReference>
<dbReference type="GO" id="GO:0071973">
    <property type="term" value="P:bacterial-type flagellum-dependent cell motility"/>
    <property type="evidence" value="ECO:0007669"/>
    <property type="project" value="InterPro"/>
</dbReference>
<proteinExistence type="predicted"/>
<dbReference type="GO" id="GO:0009288">
    <property type="term" value="C:bacterial-type flagellum"/>
    <property type="evidence" value="ECO:0007669"/>
    <property type="project" value="InterPro"/>
</dbReference>
<reference evidence="2" key="2">
    <citation type="submission" date="2021-04" db="EMBL/GenBank/DDBJ databases">
        <authorList>
            <person name="Gilroy R."/>
        </authorList>
    </citation>
    <scope>NUCLEOTIDE SEQUENCE</scope>
    <source>
        <strain evidence="2">Gambia15-2214</strain>
    </source>
</reference>
<evidence type="ECO:0000313" key="3">
    <source>
        <dbReference type="Proteomes" id="UP000823914"/>
    </source>
</evidence>
<dbReference type="Proteomes" id="UP000823914">
    <property type="component" value="Unassembled WGS sequence"/>
</dbReference>
<organism evidence="2 3">
    <name type="scientific">Candidatus Treponema excrementipullorum</name>
    <dbReference type="NCBI Taxonomy" id="2838768"/>
    <lineage>
        <taxon>Bacteria</taxon>
        <taxon>Pseudomonadati</taxon>
        <taxon>Spirochaetota</taxon>
        <taxon>Spirochaetia</taxon>
        <taxon>Spirochaetales</taxon>
        <taxon>Treponemataceae</taxon>
        <taxon>Treponema</taxon>
    </lineage>
</organism>
<dbReference type="PRINTS" id="PR00954">
    <property type="entry name" value="FLGMOTORFLIG"/>
</dbReference>
<dbReference type="EMBL" id="JAHLFV010000001">
    <property type="protein sequence ID" value="MBU3848934.1"/>
    <property type="molecule type" value="Genomic_DNA"/>
</dbReference>
<accession>A0A9E2KZB7</accession>
<sequence>MALFPVLPLADEGDEKTLLDMAEFILRASILARREGILALEGFLDTQFNLSLPDKSKTIIERLFEYLIDGINEKCISDIAYYSINALDPASFSGNEKLALMMASEGVLAVGRGENPHVVCKIFAAMMGEKIGSKFYSIYPNLIDSIMEEEAKLCRQREQDIERQTKSWMKSQLECCNEKQKNSEESQEPAMTLDELKAAVLQNVDYFIQTSADLRKRLREMLLEFAEENSLDKIKTLLEDYGTEEDTVKCFQAQFQKAINLRQSLCKFLDIFGASRDDLVCADVRFCTCIEELGHDMWKKFEDVLKANYLDEIVERIHRTAIFFEDVIYFDDISVQKLIQKNSEILVKAIAYTDEEIREKFLRNVSKNKRKEIEKILSSGEAIDRSDSIKCQNIFVKSIRQLCKTCDIFLEKFY</sequence>
<evidence type="ECO:0000313" key="2">
    <source>
        <dbReference type="EMBL" id="MBU3848934.1"/>
    </source>
</evidence>
<name>A0A9E2KZB7_9SPIR</name>
<feature type="domain" description="Flagellar motor switch protein FliG C-terminal" evidence="1">
    <location>
        <begin position="312"/>
        <end position="407"/>
    </location>
</feature>
<protein>
    <recommendedName>
        <fullName evidence="1">Flagellar motor switch protein FliG C-terminal domain-containing protein</fullName>
    </recommendedName>
</protein>
<dbReference type="InterPro" id="IPR023087">
    <property type="entry name" value="Flg_Motor_Flig_C"/>
</dbReference>
<dbReference type="AlphaFoldDB" id="A0A9E2KZB7"/>